<dbReference type="Gene3D" id="1.10.3730.20">
    <property type="match status" value="1"/>
</dbReference>
<dbReference type="PROSITE" id="PS50835">
    <property type="entry name" value="IG_LIKE"/>
    <property type="match status" value="1"/>
</dbReference>
<dbReference type="SUPFAM" id="SSF48726">
    <property type="entry name" value="Immunoglobulin"/>
    <property type="match status" value="1"/>
</dbReference>
<dbReference type="InterPro" id="IPR037185">
    <property type="entry name" value="EmrE-like"/>
</dbReference>
<reference evidence="13" key="1">
    <citation type="submission" date="2025-08" db="UniProtKB">
        <authorList>
            <consortium name="Ensembl"/>
        </authorList>
    </citation>
    <scope>IDENTIFICATION</scope>
</reference>
<dbReference type="Ensembl" id="ENSCCRT00000023247.2">
    <property type="protein sequence ID" value="ENSCCRP00000021422.2"/>
    <property type="gene ID" value="ENSCCRG00000011731.2"/>
</dbReference>
<dbReference type="GeneTree" id="ENSGT00940000165828"/>
<dbReference type="PANTHER" id="PTHR28668">
    <property type="entry name" value="TRANSMEMBRANE PROTEIN 234"/>
    <property type="match status" value="1"/>
</dbReference>
<evidence type="ECO:0000256" key="6">
    <source>
        <dbReference type="ARBA" id="ARBA00023136"/>
    </source>
</evidence>
<reference evidence="13" key="2">
    <citation type="submission" date="2025-09" db="UniProtKB">
        <authorList>
            <consortium name="Ensembl"/>
        </authorList>
    </citation>
    <scope>IDENTIFICATION</scope>
</reference>
<dbReference type="Pfam" id="PF07686">
    <property type="entry name" value="V-set"/>
    <property type="match status" value="1"/>
</dbReference>
<organism evidence="13 14">
    <name type="scientific">Cyprinus carpio carpio</name>
    <dbReference type="NCBI Taxonomy" id="630221"/>
    <lineage>
        <taxon>Eukaryota</taxon>
        <taxon>Metazoa</taxon>
        <taxon>Chordata</taxon>
        <taxon>Craniata</taxon>
        <taxon>Vertebrata</taxon>
        <taxon>Euteleostomi</taxon>
        <taxon>Actinopterygii</taxon>
        <taxon>Neopterygii</taxon>
        <taxon>Teleostei</taxon>
        <taxon>Ostariophysi</taxon>
        <taxon>Cypriniformes</taxon>
        <taxon>Cyprinidae</taxon>
        <taxon>Cyprininae</taxon>
        <taxon>Cyprinus</taxon>
    </lineage>
</organism>
<keyword evidence="5 11" id="KW-1133">Transmembrane helix</keyword>
<evidence type="ECO:0000256" key="5">
    <source>
        <dbReference type="ARBA" id="ARBA00022989"/>
    </source>
</evidence>
<evidence type="ECO:0000256" key="4">
    <source>
        <dbReference type="ARBA" id="ARBA00022729"/>
    </source>
</evidence>
<dbReference type="InterPro" id="IPR013783">
    <property type="entry name" value="Ig-like_fold"/>
</dbReference>
<feature type="transmembrane region" description="Helical" evidence="11">
    <location>
        <begin position="267"/>
        <end position="297"/>
    </location>
</feature>
<keyword evidence="4" id="KW-0732">Signal</keyword>
<comment type="similarity">
    <text evidence="2">Belongs to the TMEM234 family.</text>
</comment>
<evidence type="ECO:0000256" key="2">
    <source>
        <dbReference type="ARBA" id="ARBA00005977"/>
    </source>
</evidence>
<dbReference type="Pfam" id="PF22705">
    <property type="entry name" value="C2-set_3"/>
    <property type="match status" value="1"/>
</dbReference>
<comment type="similarity">
    <text evidence="10">Belongs to the SKINT family.</text>
</comment>
<dbReference type="InterPro" id="IPR018908">
    <property type="entry name" value="TMEM234"/>
</dbReference>
<evidence type="ECO:0000256" key="3">
    <source>
        <dbReference type="ARBA" id="ARBA00022692"/>
    </source>
</evidence>
<evidence type="ECO:0000259" key="12">
    <source>
        <dbReference type="PROSITE" id="PS50835"/>
    </source>
</evidence>
<accession>A0A8C1APV4</accession>
<keyword evidence="14" id="KW-1185">Reference proteome</keyword>
<dbReference type="InterPro" id="IPR007110">
    <property type="entry name" value="Ig-like_dom"/>
</dbReference>
<feature type="transmembrane region" description="Helical" evidence="11">
    <location>
        <begin position="309"/>
        <end position="328"/>
    </location>
</feature>
<dbReference type="Proteomes" id="UP001108240">
    <property type="component" value="Unplaced"/>
</dbReference>
<feature type="domain" description="Ig-like" evidence="12">
    <location>
        <begin position="1"/>
        <end position="111"/>
    </location>
</feature>
<keyword evidence="7" id="KW-1015">Disulfide bond</keyword>
<dbReference type="FunFam" id="2.60.40.10:FF:000142">
    <property type="entry name" value="V-set domain-containing T-cell activation inhibitor 1"/>
    <property type="match status" value="1"/>
</dbReference>
<feature type="transmembrane region" description="Helical" evidence="11">
    <location>
        <begin position="200"/>
        <end position="218"/>
    </location>
</feature>
<keyword evidence="9" id="KW-0393">Immunoglobulin domain</keyword>
<evidence type="ECO:0000256" key="7">
    <source>
        <dbReference type="ARBA" id="ARBA00023157"/>
    </source>
</evidence>
<dbReference type="PANTHER" id="PTHR28668:SF1">
    <property type="entry name" value="TRANSMEMBRANE PROTEIN 234"/>
    <property type="match status" value="1"/>
</dbReference>
<evidence type="ECO:0000256" key="1">
    <source>
        <dbReference type="ARBA" id="ARBA00004141"/>
    </source>
</evidence>
<dbReference type="InterPro" id="IPR003599">
    <property type="entry name" value="Ig_sub"/>
</dbReference>
<comment type="subcellular location">
    <subcellularLocation>
        <location evidence="1">Membrane</location>
        <topology evidence="1">Multi-pass membrane protein</topology>
    </subcellularLocation>
</comment>
<dbReference type="FunFam" id="2.60.40.10:FF:000088">
    <property type="entry name" value="Butyrophilin subfamily 1 member A1"/>
    <property type="match status" value="1"/>
</dbReference>
<keyword evidence="8" id="KW-0325">Glycoprotein</keyword>
<dbReference type="AlphaFoldDB" id="A0A8C1APV4"/>
<feature type="transmembrane region" description="Helical" evidence="11">
    <location>
        <begin position="239"/>
        <end position="261"/>
    </location>
</feature>
<dbReference type="InterPro" id="IPR036179">
    <property type="entry name" value="Ig-like_dom_sf"/>
</dbReference>
<dbReference type="GO" id="GO:0042110">
    <property type="term" value="P:T cell activation"/>
    <property type="evidence" value="ECO:0007669"/>
    <property type="project" value="UniProtKB-ARBA"/>
</dbReference>
<name>A0A8C1APV4_CYPCA</name>
<evidence type="ECO:0000256" key="8">
    <source>
        <dbReference type="ARBA" id="ARBA00023180"/>
    </source>
</evidence>
<evidence type="ECO:0000256" key="9">
    <source>
        <dbReference type="ARBA" id="ARBA00023319"/>
    </source>
</evidence>
<dbReference type="GO" id="GO:1903037">
    <property type="term" value="P:regulation of leukocyte cell-cell adhesion"/>
    <property type="evidence" value="ECO:0007669"/>
    <property type="project" value="UniProtKB-ARBA"/>
</dbReference>
<protein>
    <submittedName>
        <fullName evidence="13">Transmembrane protein 234</fullName>
    </submittedName>
</protein>
<keyword evidence="6 11" id="KW-0472">Membrane</keyword>
<dbReference type="GO" id="GO:0016020">
    <property type="term" value="C:membrane"/>
    <property type="evidence" value="ECO:0007669"/>
    <property type="project" value="UniProtKB-SubCell"/>
</dbReference>
<dbReference type="SMART" id="SM00409">
    <property type="entry name" value="IG"/>
    <property type="match status" value="1"/>
</dbReference>
<keyword evidence="3 11" id="KW-0812">Transmembrane</keyword>
<sequence>MVSIPNDHVIAVKGHPAVLGCHFTPHPDLSSLTIVWQRQEDSQVVHSFYYEQNQLDHQSPEYHNRTSLYISELGKGNASLRIDGVGLKDVGWYLCKVNNINGAEKAKIKLDYGAFYSEPRLSVHVNSTTITVQFETEGFPKPEVIWLDEYGQSLIHHLELHDQTEDGLYLVRSRYEAQKAAVNVTFTLKNHLLNQNLERHVIYGEVFCLLLVAILWGGTNPFLKKGTEGIERVQKDNKLLQFLAEVKFLFLNIKYLIPFLLNQSGSLVFYFTLASTDLSLAVPMVNSLTFLFTLLMGKLLGEEFGGKRAVLGMLLIMSGVTVCVLSSVSETDGAGAHNTSDL</sequence>
<dbReference type="Gene3D" id="2.60.40.10">
    <property type="entry name" value="Immunoglobulins"/>
    <property type="match status" value="2"/>
</dbReference>
<evidence type="ECO:0000313" key="14">
    <source>
        <dbReference type="Proteomes" id="UP001108240"/>
    </source>
</evidence>
<evidence type="ECO:0000256" key="10">
    <source>
        <dbReference type="ARBA" id="ARBA00038221"/>
    </source>
</evidence>
<evidence type="ECO:0000256" key="11">
    <source>
        <dbReference type="SAM" id="Phobius"/>
    </source>
</evidence>
<dbReference type="Pfam" id="PF10639">
    <property type="entry name" value="TMEM234"/>
    <property type="match status" value="1"/>
</dbReference>
<dbReference type="InterPro" id="IPR013106">
    <property type="entry name" value="Ig_V-set"/>
</dbReference>
<dbReference type="SUPFAM" id="SSF103481">
    <property type="entry name" value="Multidrug resistance efflux transporter EmrE"/>
    <property type="match status" value="1"/>
</dbReference>
<evidence type="ECO:0000313" key="13">
    <source>
        <dbReference type="Ensembl" id="ENSCCRP00000021422.2"/>
    </source>
</evidence>
<dbReference type="GO" id="GO:0050863">
    <property type="term" value="P:regulation of T cell activation"/>
    <property type="evidence" value="ECO:0007669"/>
    <property type="project" value="UniProtKB-ARBA"/>
</dbReference>
<proteinExistence type="inferred from homology"/>
<dbReference type="InterPro" id="IPR053896">
    <property type="entry name" value="BTN3A2-like_Ig-C"/>
</dbReference>